<dbReference type="Proteomes" id="UP000829354">
    <property type="component" value="Chromosome V"/>
</dbReference>
<evidence type="ECO:0000313" key="2">
    <source>
        <dbReference type="EMBL" id="UMM31719.1"/>
    </source>
</evidence>
<reference evidence="2 3" key="1">
    <citation type="submission" date="2022-04" db="EMBL/GenBank/DDBJ databases">
        <title>Chromosome-level reference genomes for two strains of Caenorhabditis briggsae: an improved platform for comparative genomics.</title>
        <authorList>
            <person name="Stevens L."/>
            <person name="Andersen E."/>
        </authorList>
    </citation>
    <scope>NUCLEOTIDE SEQUENCE [LARGE SCALE GENOMIC DNA]</scope>
    <source>
        <strain evidence="2">VX34</strain>
        <tissue evidence="2">Whole-organism</tissue>
    </source>
</reference>
<dbReference type="EMBL" id="CP092624">
    <property type="protein sequence ID" value="UMM31719.1"/>
    <property type="molecule type" value="Genomic_DNA"/>
</dbReference>
<keyword evidence="1" id="KW-1133">Transmembrane helix</keyword>
<gene>
    <name evidence="2" type="ORF">L5515_005798</name>
</gene>
<name>A0AAE9JJ66_CAEBR</name>
<keyword evidence="1" id="KW-0472">Membrane</keyword>
<accession>A0AAE9JJ66</accession>
<dbReference type="AlphaFoldDB" id="A0AAE9JJ66"/>
<feature type="transmembrane region" description="Helical" evidence="1">
    <location>
        <begin position="89"/>
        <end position="107"/>
    </location>
</feature>
<sequence>MYTLWNYAHGIVNMASWTSHFMMLFFLVIFFSGNQSLNENSQEILMLPPLILIVGCVLIYSRVVKQKIWRGELSEIEAYFIGVKVHSTILTYSGVIFNLIVCCFGTIQEIRFINFQRITDCLKLSTT</sequence>
<organism evidence="2 3">
    <name type="scientific">Caenorhabditis briggsae</name>
    <dbReference type="NCBI Taxonomy" id="6238"/>
    <lineage>
        <taxon>Eukaryota</taxon>
        <taxon>Metazoa</taxon>
        <taxon>Ecdysozoa</taxon>
        <taxon>Nematoda</taxon>
        <taxon>Chromadorea</taxon>
        <taxon>Rhabditida</taxon>
        <taxon>Rhabditina</taxon>
        <taxon>Rhabditomorpha</taxon>
        <taxon>Rhabditoidea</taxon>
        <taxon>Rhabditidae</taxon>
        <taxon>Peloderinae</taxon>
        <taxon>Caenorhabditis</taxon>
    </lineage>
</organism>
<feature type="transmembrane region" description="Helical" evidence="1">
    <location>
        <begin position="12"/>
        <end position="32"/>
    </location>
</feature>
<protein>
    <submittedName>
        <fullName evidence="2">Uncharacterized protein</fullName>
    </submittedName>
</protein>
<proteinExistence type="predicted"/>
<keyword evidence="3" id="KW-1185">Reference proteome</keyword>
<evidence type="ECO:0000313" key="3">
    <source>
        <dbReference type="Proteomes" id="UP000829354"/>
    </source>
</evidence>
<feature type="transmembrane region" description="Helical" evidence="1">
    <location>
        <begin position="44"/>
        <end position="63"/>
    </location>
</feature>
<evidence type="ECO:0000256" key="1">
    <source>
        <dbReference type="SAM" id="Phobius"/>
    </source>
</evidence>
<keyword evidence="1" id="KW-0812">Transmembrane</keyword>